<evidence type="ECO:0000256" key="1">
    <source>
        <dbReference type="SAM" id="Coils"/>
    </source>
</evidence>
<feature type="region of interest" description="Disordered" evidence="2">
    <location>
        <begin position="449"/>
        <end position="502"/>
    </location>
</feature>
<feature type="compositionally biased region" description="Polar residues" evidence="2">
    <location>
        <begin position="469"/>
        <end position="501"/>
    </location>
</feature>
<organism evidence="3 4">
    <name type="scientific">Larinioides sclopetarius</name>
    <dbReference type="NCBI Taxonomy" id="280406"/>
    <lineage>
        <taxon>Eukaryota</taxon>
        <taxon>Metazoa</taxon>
        <taxon>Ecdysozoa</taxon>
        <taxon>Arthropoda</taxon>
        <taxon>Chelicerata</taxon>
        <taxon>Arachnida</taxon>
        <taxon>Araneae</taxon>
        <taxon>Araneomorphae</taxon>
        <taxon>Entelegynae</taxon>
        <taxon>Araneoidea</taxon>
        <taxon>Araneidae</taxon>
        <taxon>Larinioides</taxon>
    </lineage>
</organism>
<dbReference type="AlphaFoldDB" id="A0AAV1YPR2"/>
<feature type="coiled-coil region" evidence="1">
    <location>
        <begin position="20"/>
        <end position="47"/>
    </location>
</feature>
<evidence type="ECO:0000256" key="2">
    <source>
        <dbReference type="SAM" id="MobiDB-lite"/>
    </source>
</evidence>
<feature type="compositionally biased region" description="Basic residues" evidence="2">
    <location>
        <begin position="726"/>
        <end position="740"/>
    </location>
</feature>
<keyword evidence="1" id="KW-0175">Coiled coil</keyword>
<feature type="region of interest" description="Disordered" evidence="2">
    <location>
        <begin position="107"/>
        <end position="131"/>
    </location>
</feature>
<evidence type="ECO:0000313" key="4">
    <source>
        <dbReference type="Proteomes" id="UP001497382"/>
    </source>
</evidence>
<protein>
    <submittedName>
        <fullName evidence="3">Uncharacterized protein</fullName>
    </submittedName>
</protein>
<feature type="region of interest" description="Disordered" evidence="2">
    <location>
        <begin position="678"/>
        <end position="747"/>
    </location>
</feature>
<accession>A0AAV1YPR2</accession>
<comment type="caution">
    <text evidence="3">The sequence shown here is derived from an EMBL/GenBank/DDBJ whole genome shotgun (WGS) entry which is preliminary data.</text>
</comment>
<proteinExistence type="predicted"/>
<sequence>MLRNNNRKLQDIPPDVRLSLEFLDDVLEEYAAEAEEASRRTERHLEDMPVDVRHSLEVLDDILTEYEGEEMKNGVKESASEDNGTLGDVPLEVRKSLEMLDSVIDEVEQEANAPRKPKLRDNGTQGRRNRHEDIRHSLEVLDNVLAEFDDCLDSWDISPTADTKQPFNSAGDSYRKFPPDDNNSNGGKCYESTPVDNKLFSSNNARGGSTSHNSSSYVQEQPKVGSPPPIPKRSPTTRLSEQILSPFTFPSDNTSLDSYDSNRSDSGVHGDGLSDNAQISSLSSLKKNGDAAQRRSIAKNTFGADNCANCGCELKRNSVAMESAEGADIPSPFQQRKRVFENMIAEGLSSTPHPTGVNRSYGSSFRIRKTQTPEQLDTSSEPVSLPADLTESRIGSTSQLSNGLSSIHDDGHEVSLPSTHHNVNCTCREKIQKLHAKFSETRRLLKQNSINGLDSKPPSFVPPPPPVMNGNTSRLNSVPRSDSSLEISRNPSPRTDGNSSGLLKVKHSLQDSEVDSCHSVDSSNESLQCGNHRLEDSLDSSKLVDSSRLCNRCSSSLSVHLSTTIEDLPNLLPTDALNRPHLGLSYSLEDDLSPGVKEIQHSSTPKSDASSLSLFKTKDSSLSTFSHSASSLGYVSSQSDLELNNLPTLPNKVPVSTFKSRTLPNGLDRSPFYSPVDEVFDRSLSPGEGKDHNGNRCPKPGHVSHENLLQLRSSSAPPLPEEEKPKKKLFRFSRKDKSKKKNDDSLSLKSDLSFDEGIILKKVGALDGSTVLRDAVADTNEAGDVLKAHTFTNFKVGVQRHFFNRTVDKKTTWITCSIQEQTL</sequence>
<name>A0AAV1YPR2_9ARAC</name>
<feature type="compositionally biased region" description="Polar residues" evidence="2">
    <location>
        <begin position="234"/>
        <end position="259"/>
    </location>
</feature>
<dbReference type="EMBL" id="CAXIEN010000001">
    <property type="protein sequence ID" value="CAL1260890.1"/>
    <property type="molecule type" value="Genomic_DNA"/>
</dbReference>
<evidence type="ECO:0000313" key="3">
    <source>
        <dbReference type="EMBL" id="CAL1260890.1"/>
    </source>
</evidence>
<gene>
    <name evidence="3" type="ORF">LARSCL_LOCUS94</name>
</gene>
<keyword evidence="4" id="KW-1185">Reference proteome</keyword>
<feature type="compositionally biased region" description="Polar residues" evidence="2">
    <location>
        <begin position="160"/>
        <end position="171"/>
    </location>
</feature>
<reference evidence="3 4" key="1">
    <citation type="submission" date="2024-04" db="EMBL/GenBank/DDBJ databases">
        <authorList>
            <person name="Rising A."/>
            <person name="Reimegard J."/>
            <person name="Sonavane S."/>
            <person name="Akerstrom W."/>
            <person name="Nylinder S."/>
            <person name="Hedman E."/>
            <person name="Kallberg Y."/>
        </authorList>
    </citation>
    <scope>NUCLEOTIDE SEQUENCE [LARGE SCALE GENOMIC DNA]</scope>
</reference>
<feature type="region of interest" description="Disordered" evidence="2">
    <location>
        <begin position="158"/>
        <end position="275"/>
    </location>
</feature>
<dbReference type="Proteomes" id="UP001497382">
    <property type="component" value="Unassembled WGS sequence"/>
</dbReference>
<feature type="compositionally biased region" description="Polar residues" evidence="2">
    <location>
        <begin position="199"/>
        <end position="219"/>
    </location>
</feature>